<comment type="subcellular location">
    <subcellularLocation>
        <location evidence="3">Cytoplasm</location>
    </subcellularLocation>
</comment>
<comment type="caution">
    <text evidence="4">The sequence shown here is derived from an EMBL/GenBank/DDBJ whole genome shotgun (WGS) entry which is preliminary data.</text>
</comment>
<accession>A0ABP9QDT0</accession>
<comment type="subunit">
    <text evidence="3">UreD, UreF and UreG form a complex that acts as a GTP-hydrolysis-dependent molecular chaperone, activating the urease apoprotein by helping to assemble the nickel containing metallocenter of UreC. The UreE protein probably delivers the nickel.</text>
</comment>
<keyword evidence="2 3" id="KW-0143">Chaperone</keyword>
<evidence type="ECO:0000313" key="5">
    <source>
        <dbReference type="Proteomes" id="UP001500547"/>
    </source>
</evidence>
<dbReference type="HAMAP" id="MF_01385">
    <property type="entry name" value="UreF"/>
    <property type="match status" value="1"/>
</dbReference>
<dbReference type="PANTHER" id="PTHR33620:SF1">
    <property type="entry name" value="UREASE ACCESSORY PROTEIN F"/>
    <property type="match status" value="1"/>
</dbReference>
<dbReference type="Pfam" id="PF01730">
    <property type="entry name" value="UreF"/>
    <property type="match status" value="1"/>
</dbReference>
<organism evidence="4 5">
    <name type="scientific">Viridibacterium curvum</name>
    <dbReference type="NCBI Taxonomy" id="1101404"/>
    <lineage>
        <taxon>Bacteria</taxon>
        <taxon>Pseudomonadati</taxon>
        <taxon>Pseudomonadota</taxon>
        <taxon>Betaproteobacteria</taxon>
        <taxon>Rhodocyclales</taxon>
        <taxon>Rhodocyclaceae</taxon>
        <taxon>Viridibacterium</taxon>
    </lineage>
</organism>
<keyword evidence="1 3" id="KW-0996">Nickel insertion</keyword>
<dbReference type="EMBL" id="BAABLD010000002">
    <property type="protein sequence ID" value="GAA5160202.1"/>
    <property type="molecule type" value="Genomic_DNA"/>
</dbReference>
<evidence type="ECO:0000256" key="1">
    <source>
        <dbReference type="ARBA" id="ARBA00022988"/>
    </source>
</evidence>
<dbReference type="PIRSF" id="PIRSF009467">
    <property type="entry name" value="Ureas_acces_UreF"/>
    <property type="match status" value="1"/>
</dbReference>
<evidence type="ECO:0000313" key="4">
    <source>
        <dbReference type="EMBL" id="GAA5160202.1"/>
    </source>
</evidence>
<dbReference type="RefSeq" id="WP_345531510.1">
    <property type="nucleotide sequence ID" value="NZ_BAABLD010000002.1"/>
</dbReference>
<dbReference type="Gene3D" id="1.10.4190.10">
    <property type="entry name" value="Urease accessory protein UreF"/>
    <property type="match status" value="1"/>
</dbReference>
<keyword evidence="5" id="KW-1185">Reference proteome</keyword>
<evidence type="ECO:0000256" key="3">
    <source>
        <dbReference type="HAMAP-Rule" id="MF_01385"/>
    </source>
</evidence>
<evidence type="ECO:0000256" key="2">
    <source>
        <dbReference type="ARBA" id="ARBA00023186"/>
    </source>
</evidence>
<reference evidence="5" key="1">
    <citation type="journal article" date="2019" name="Int. J. Syst. Evol. Microbiol.">
        <title>The Global Catalogue of Microorganisms (GCM) 10K type strain sequencing project: providing services to taxonomists for standard genome sequencing and annotation.</title>
        <authorList>
            <consortium name="The Broad Institute Genomics Platform"/>
            <consortium name="The Broad Institute Genome Sequencing Center for Infectious Disease"/>
            <person name="Wu L."/>
            <person name="Ma J."/>
        </authorList>
    </citation>
    <scope>NUCLEOTIDE SEQUENCE [LARGE SCALE GENOMIC DNA]</scope>
    <source>
        <strain evidence="5">JCM 18715</strain>
    </source>
</reference>
<protein>
    <recommendedName>
        <fullName evidence="3">Urease accessory protein UreF</fullName>
    </recommendedName>
</protein>
<dbReference type="PANTHER" id="PTHR33620">
    <property type="entry name" value="UREASE ACCESSORY PROTEIN F"/>
    <property type="match status" value="1"/>
</dbReference>
<comment type="similarity">
    <text evidence="3">Belongs to the UreF family.</text>
</comment>
<keyword evidence="3" id="KW-0963">Cytoplasm</keyword>
<comment type="function">
    <text evidence="3">Required for maturation of urease via the functional incorporation of the urease nickel metallocenter.</text>
</comment>
<dbReference type="Proteomes" id="UP001500547">
    <property type="component" value="Unassembled WGS sequence"/>
</dbReference>
<sequence>MNLQLARLLHLASPALPVGAFSYSQGLEWAVESGAVTNEALAQQWISDALHFALARCEAPALIGLMRAWQAGDSAEVQRLNAEFIATRETAELRAETLQMGYSLARLLRDLPDMPDRIRETHAGMTEIAFPTAWAAAAAHWQLGEEDAATTYLWAWLENQVMAAVKLVPLGQTAGQRMLVALSPALTQLAATAIERADAQDWENFTPGMTLASSQHETQYTRLFRS</sequence>
<dbReference type="InterPro" id="IPR038277">
    <property type="entry name" value="UreF_sf"/>
</dbReference>
<name>A0ABP9QDT0_9RHOO</name>
<dbReference type="InterPro" id="IPR002639">
    <property type="entry name" value="UreF"/>
</dbReference>
<gene>
    <name evidence="3" type="primary">ureF</name>
    <name evidence="4" type="ORF">GCM10025770_07620</name>
</gene>
<proteinExistence type="inferred from homology"/>